<dbReference type="GO" id="GO:0016020">
    <property type="term" value="C:membrane"/>
    <property type="evidence" value="ECO:0007669"/>
    <property type="project" value="UniProtKB-SubCell"/>
</dbReference>
<reference evidence="8" key="1">
    <citation type="submission" date="2023-07" db="EMBL/GenBank/DDBJ databases">
        <title>Chromosome-level Genome Assembly of Striped Snakehead (Channa striata).</title>
        <authorList>
            <person name="Liu H."/>
        </authorList>
    </citation>
    <scope>NUCLEOTIDE SEQUENCE</scope>
    <source>
        <strain evidence="8">Gz</strain>
        <tissue evidence="8">Muscle</tissue>
    </source>
</reference>
<feature type="region of interest" description="Disordered" evidence="5">
    <location>
        <begin position="273"/>
        <end position="295"/>
    </location>
</feature>
<dbReference type="PANTHER" id="PTHR12080:SF80">
    <property type="entry name" value="IMMUNOGLOBULIN V-SET DOMAIN-CONTAINING PROTEIN"/>
    <property type="match status" value="1"/>
</dbReference>
<dbReference type="AlphaFoldDB" id="A0AA88LRT9"/>
<evidence type="ECO:0000256" key="3">
    <source>
        <dbReference type="ARBA" id="ARBA00023136"/>
    </source>
</evidence>
<keyword evidence="4" id="KW-0325">Glycoprotein</keyword>
<organism evidence="8 9">
    <name type="scientific">Channa striata</name>
    <name type="common">Snakehead murrel</name>
    <name type="synonym">Ophicephalus striatus</name>
    <dbReference type="NCBI Taxonomy" id="64152"/>
    <lineage>
        <taxon>Eukaryota</taxon>
        <taxon>Metazoa</taxon>
        <taxon>Chordata</taxon>
        <taxon>Craniata</taxon>
        <taxon>Vertebrata</taxon>
        <taxon>Euteleostomi</taxon>
        <taxon>Actinopterygii</taxon>
        <taxon>Neopterygii</taxon>
        <taxon>Teleostei</taxon>
        <taxon>Neoteleostei</taxon>
        <taxon>Acanthomorphata</taxon>
        <taxon>Anabantaria</taxon>
        <taxon>Anabantiformes</taxon>
        <taxon>Channoidei</taxon>
        <taxon>Channidae</taxon>
        <taxon>Channa</taxon>
    </lineage>
</organism>
<dbReference type="InterPro" id="IPR013783">
    <property type="entry name" value="Ig-like_fold"/>
</dbReference>
<protein>
    <recommendedName>
        <fullName evidence="7">Immunoglobulin V-set domain-containing protein</fullName>
    </recommendedName>
</protein>
<keyword evidence="6" id="KW-0812">Transmembrane</keyword>
<feature type="compositionally biased region" description="Polar residues" evidence="5">
    <location>
        <begin position="282"/>
        <end position="295"/>
    </location>
</feature>
<accession>A0AA88LRT9</accession>
<dbReference type="Pfam" id="PF07686">
    <property type="entry name" value="V-set"/>
    <property type="match status" value="1"/>
</dbReference>
<dbReference type="Proteomes" id="UP001187415">
    <property type="component" value="Unassembled WGS sequence"/>
</dbReference>
<name>A0AA88LRT9_CHASR</name>
<feature type="domain" description="Immunoglobulin V-set" evidence="7">
    <location>
        <begin position="19"/>
        <end position="95"/>
    </location>
</feature>
<comment type="caution">
    <text evidence="8">The sequence shown here is derived from an EMBL/GenBank/DDBJ whole genome shotgun (WGS) entry which is preliminary data.</text>
</comment>
<dbReference type="SUPFAM" id="SSF48726">
    <property type="entry name" value="Immunoglobulin"/>
    <property type="match status" value="1"/>
</dbReference>
<dbReference type="InterPro" id="IPR015631">
    <property type="entry name" value="CD2/SLAM_rcpt"/>
</dbReference>
<evidence type="ECO:0000259" key="7">
    <source>
        <dbReference type="Pfam" id="PF07686"/>
    </source>
</evidence>
<evidence type="ECO:0000256" key="2">
    <source>
        <dbReference type="ARBA" id="ARBA00022729"/>
    </source>
</evidence>
<feature type="transmembrane region" description="Helical" evidence="6">
    <location>
        <begin position="206"/>
        <end position="228"/>
    </location>
</feature>
<sequence>MNINLSHVSVVAGSTAVSPVFVQRGKDVLLDVNQTKPLTETIEFQWRFVKDKIIKFTYDEKVIIFETYKGRVEFFKQNYSLLLKNLQQTDSGVYAAILSGETDVTVTEHTVIVEDPVSPVKLTATSYSSDPCNLTVTCSTVDSHITKTYRCDKLTCSYQGGANDDSINVTVQEGVIICNHSNHVSWQNDTMDIKTYCPEKESSSGASITGVAVTGVVVPGLVFVVVWFKSQTRIQIRADDICTVSPTSTYALVQFPSGSGKSNTINTSLPETVYAQVERPAKTNTRSPSSSNTQA</sequence>
<dbReference type="InterPro" id="IPR013106">
    <property type="entry name" value="Ig_V-set"/>
</dbReference>
<evidence type="ECO:0000256" key="1">
    <source>
        <dbReference type="ARBA" id="ARBA00004370"/>
    </source>
</evidence>
<evidence type="ECO:0000313" key="9">
    <source>
        <dbReference type="Proteomes" id="UP001187415"/>
    </source>
</evidence>
<dbReference type="Gene3D" id="2.60.40.10">
    <property type="entry name" value="Immunoglobulins"/>
    <property type="match status" value="1"/>
</dbReference>
<evidence type="ECO:0000256" key="5">
    <source>
        <dbReference type="SAM" id="MobiDB-lite"/>
    </source>
</evidence>
<keyword evidence="9" id="KW-1185">Reference proteome</keyword>
<keyword evidence="3 6" id="KW-0472">Membrane</keyword>
<dbReference type="PANTHER" id="PTHR12080">
    <property type="entry name" value="SIGNALING LYMPHOCYTIC ACTIVATION MOLECULE"/>
    <property type="match status" value="1"/>
</dbReference>
<dbReference type="InterPro" id="IPR036179">
    <property type="entry name" value="Ig-like_dom_sf"/>
</dbReference>
<evidence type="ECO:0000256" key="4">
    <source>
        <dbReference type="ARBA" id="ARBA00023180"/>
    </source>
</evidence>
<evidence type="ECO:0000313" key="8">
    <source>
        <dbReference type="EMBL" id="KAK2822777.1"/>
    </source>
</evidence>
<gene>
    <name evidence="8" type="ORF">Q5P01_022842</name>
</gene>
<evidence type="ECO:0000256" key="6">
    <source>
        <dbReference type="SAM" id="Phobius"/>
    </source>
</evidence>
<keyword evidence="6" id="KW-1133">Transmembrane helix</keyword>
<keyword evidence="2" id="KW-0732">Signal</keyword>
<proteinExistence type="predicted"/>
<dbReference type="EMBL" id="JAUPFM010000018">
    <property type="protein sequence ID" value="KAK2822777.1"/>
    <property type="molecule type" value="Genomic_DNA"/>
</dbReference>
<comment type="subcellular location">
    <subcellularLocation>
        <location evidence="1">Membrane</location>
    </subcellularLocation>
</comment>